<dbReference type="AlphaFoldDB" id="F2UIJ7"/>
<dbReference type="InParanoid" id="F2UIJ7"/>
<accession>F2UIJ7</accession>
<proteinExistence type="predicted"/>
<evidence type="ECO:0000313" key="2">
    <source>
        <dbReference type="EMBL" id="EGD77046.1"/>
    </source>
</evidence>
<organism evidence="3">
    <name type="scientific">Salpingoeca rosetta (strain ATCC 50818 / BSB-021)</name>
    <dbReference type="NCBI Taxonomy" id="946362"/>
    <lineage>
        <taxon>Eukaryota</taxon>
        <taxon>Choanoflagellata</taxon>
        <taxon>Craspedida</taxon>
        <taxon>Salpingoecidae</taxon>
        <taxon>Salpingoeca</taxon>
    </lineage>
</organism>
<evidence type="ECO:0000256" key="1">
    <source>
        <dbReference type="SAM" id="MobiDB-lite"/>
    </source>
</evidence>
<gene>
    <name evidence="2" type="ORF">PTSG_07387</name>
</gene>
<feature type="compositionally biased region" description="Low complexity" evidence="1">
    <location>
        <begin position="15"/>
        <end position="60"/>
    </location>
</feature>
<feature type="region of interest" description="Disordered" evidence="1">
    <location>
        <begin position="1"/>
        <end position="88"/>
    </location>
</feature>
<reference evidence="2" key="1">
    <citation type="submission" date="2009-08" db="EMBL/GenBank/DDBJ databases">
        <title>Annotation of Salpingoeca rosetta.</title>
        <authorList>
            <consortium name="The Broad Institute Genome Sequencing Platform"/>
            <person name="Russ C."/>
            <person name="Cuomo C."/>
            <person name="Burger G."/>
            <person name="Gray M.W."/>
            <person name="Holland P.W.H."/>
            <person name="King N."/>
            <person name="Lang F.B.F."/>
            <person name="Roger A.J."/>
            <person name="Ruiz-Trillo I."/>
            <person name="Young S.K."/>
            <person name="Zeng Q."/>
            <person name="Gargeya S."/>
            <person name="Alvarado L."/>
            <person name="Berlin A."/>
            <person name="Chapman S.B."/>
            <person name="Chen Z."/>
            <person name="Freedman E."/>
            <person name="Gellesch M."/>
            <person name="Goldberg J."/>
            <person name="Griggs A."/>
            <person name="Gujja S."/>
            <person name="Heilman E."/>
            <person name="Heiman D."/>
            <person name="Howarth C."/>
            <person name="Mehta T."/>
            <person name="Neiman D."/>
            <person name="Pearson M."/>
            <person name="Roberts A."/>
            <person name="Saif S."/>
            <person name="Shea T."/>
            <person name="Shenoy N."/>
            <person name="Sisk P."/>
            <person name="Stolte C."/>
            <person name="Sykes S."/>
            <person name="White J."/>
            <person name="Yandava C."/>
            <person name="Haas B."/>
            <person name="Nusbaum C."/>
            <person name="Birren B."/>
        </authorList>
    </citation>
    <scope>NUCLEOTIDE SEQUENCE [LARGE SCALE GENOMIC DNA]</scope>
    <source>
        <strain evidence="2">ATCC 50818</strain>
    </source>
</reference>
<dbReference type="GeneID" id="16071449"/>
<dbReference type="KEGG" id="sre:PTSG_07387"/>
<feature type="compositionally biased region" description="Basic and acidic residues" evidence="1">
    <location>
        <begin position="72"/>
        <end position="87"/>
    </location>
</feature>
<keyword evidence="3" id="KW-1185">Reference proteome</keyword>
<dbReference type="RefSeq" id="XP_004990886.1">
    <property type="nucleotide sequence ID" value="XM_004990829.1"/>
</dbReference>
<evidence type="ECO:0000313" key="3">
    <source>
        <dbReference type="Proteomes" id="UP000007799"/>
    </source>
</evidence>
<dbReference type="Proteomes" id="UP000007799">
    <property type="component" value="Unassembled WGS sequence"/>
</dbReference>
<name>F2UIJ7_SALR5</name>
<sequence>MADAPPPYSPTQNNAAIPTATPYTAPGPQQGYPPQAAYPPQQQAPYQGYQYQPQQQQQPPVVAHQPTGQLQGRDRETAERREREQRQTDTALGLACGGFLCCLCVGVDRAAAMGRNVADFLLCMHVDCWGF</sequence>
<protein>
    <submittedName>
        <fullName evidence="2">Uncharacterized protein</fullName>
    </submittedName>
</protein>
<dbReference type="EMBL" id="GL832976">
    <property type="protein sequence ID" value="EGD77046.1"/>
    <property type="molecule type" value="Genomic_DNA"/>
</dbReference>